<dbReference type="InterPro" id="IPR038883">
    <property type="entry name" value="AN11006-like"/>
</dbReference>
<dbReference type="Proteomes" id="UP001310594">
    <property type="component" value="Unassembled WGS sequence"/>
</dbReference>
<protein>
    <submittedName>
        <fullName evidence="1">Uncharacterized protein</fullName>
    </submittedName>
</protein>
<dbReference type="PANTHER" id="PTHR42085:SF1">
    <property type="entry name" value="F-BOX DOMAIN-CONTAINING PROTEIN"/>
    <property type="match status" value="1"/>
</dbReference>
<dbReference type="AlphaFoldDB" id="A0AAN8A0K1"/>
<gene>
    <name evidence="1" type="ORF">LTR97_007180</name>
</gene>
<accession>A0AAN8A0K1</accession>
<reference evidence="1" key="1">
    <citation type="submission" date="2023-08" db="EMBL/GenBank/DDBJ databases">
        <title>Black Yeasts Isolated from many extreme environments.</title>
        <authorList>
            <person name="Coleine C."/>
            <person name="Stajich J.E."/>
            <person name="Selbmann L."/>
        </authorList>
    </citation>
    <scope>NUCLEOTIDE SEQUENCE</scope>
    <source>
        <strain evidence="1">CCFEE 5810</strain>
    </source>
</reference>
<comment type="caution">
    <text evidence="1">The sequence shown here is derived from an EMBL/GenBank/DDBJ whole genome shotgun (WGS) entry which is preliminary data.</text>
</comment>
<evidence type="ECO:0000313" key="2">
    <source>
        <dbReference type="Proteomes" id="UP001310594"/>
    </source>
</evidence>
<proteinExistence type="predicted"/>
<sequence length="220" mass="24038">MASSSLFNLSAELRNCIYELVLMQAAPITITQRSHSDADEMVLRSKSAVANPTALLMTCKDIKTEASTIFYASQTFVFSCTNVHVKDALAREVAVAEAFLNQIGPHNRLGLRSIKFEASTFHSFGYSHVKSPFAKLSALAKQNPQIKDFECALKIAMIEQRPNDVLEVIIDVCDLVKSIGDEGKVLKARKHDAAEPANSDEMLRNSHNGLVGCALALVAK</sequence>
<dbReference type="EMBL" id="JAVRQU010000010">
    <property type="protein sequence ID" value="KAK5698219.1"/>
    <property type="molecule type" value="Genomic_DNA"/>
</dbReference>
<name>A0AAN8A0K1_9PEZI</name>
<evidence type="ECO:0000313" key="1">
    <source>
        <dbReference type="EMBL" id="KAK5698219.1"/>
    </source>
</evidence>
<dbReference type="PANTHER" id="PTHR42085">
    <property type="entry name" value="F-BOX DOMAIN-CONTAINING PROTEIN"/>
    <property type="match status" value="1"/>
</dbReference>
<organism evidence="1 2">
    <name type="scientific">Elasticomyces elasticus</name>
    <dbReference type="NCBI Taxonomy" id="574655"/>
    <lineage>
        <taxon>Eukaryota</taxon>
        <taxon>Fungi</taxon>
        <taxon>Dikarya</taxon>
        <taxon>Ascomycota</taxon>
        <taxon>Pezizomycotina</taxon>
        <taxon>Dothideomycetes</taxon>
        <taxon>Dothideomycetidae</taxon>
        <taxon>Mycosphaerellales</taxon>
        <taxon>Teratosphaeriaceae</taxon>
        <taxon>Elasticomyces</taxon>
    </lineage>
</organism>